<dbReference type="GO" id="GO:0005248">
    <property type="term" value="F:voltage-gated sodium channel activity"/>
    <property type="evidence" value="ECO:0007669"/>
    <property type="project" value="InterPro"/>
</dbReference>
<keyword evidence="5" id="KW-1003">Cell membrane</keyword>
<feature type="transmembrane region" description="Helical" evidence="21">
    <location>
        <begin position="588"/>
        <end position="615"/>
    </location>
</feature>
<gene>
    <name evidence="25" type="ORF">QYF61_016014</name>
</gene>
<keyword evidence="6" id="KW-0597">Phosphoprotein</keyword>
<feature type="transmembrane region" description="Helical" evidence="21">
    <location>
        <begin position="976"/>
        <end position="1001"/>
    </location>
</feature>
<keyword evidence="18 21" id="KW-0407">Ion channel</keyword>
<evidence type="ECO:0000256" key="8">
    <source>
        <dbReference type="ARBA" id="ARBA00022737"/>
    </source>
</evidence>
<dbReference type="InterPro" id="IPR000048">
    <property type="entry name" value="IQ_motif_EF-hand-BS"/>
</dbReference>
<organism evidence="25 26">
    <name type="scientific">Mycteria americana</name>
    <name type="common">Wood stork</name>
    <dbReference type="NCBI Taxonomy" id="33587"/>
    <lineage>
        <taxon>Eukaryota</taxon>
        <taxon>Metazoa</taxon>
        <taxon>Chordata</taxon>
        <taxon>Craniata</taxon>
        <taxon>Vertebrata</taxon>
        <taxon>Euteleostomi</taxon>
        <taxon>Archelosauria</taxon>
        <taxon>Archosauria</taxon>
        <taxon>Dinosauria</taxon>
        <taxon>Saurischia</taxon>
        <taxon>Theropoda</taxon>
        <taxon>Coelurosauria</taxon>
        <taxon>Aves</taxon>
        <taxon>Neognathae</taxon>
        <taxon>Neoaves</taxon>
        <taxon>Aequornithes</taxon>
        <taxon>Ciconiiformes</taxon>
        <taxon>Ciconiidae</taxon>
        <taxon>Mycteria</taxon>
    </lineage>
</organism>
<dbReference type="InterPro" id="IPR010526">
    <property type="entry name" value="Na_trans_assoc_dom"/>
</dbReference>
<proteinExistence type="inferred from homology"/>
<keyword evidence="15" id="KW-1015">Disulfide bond</keyword>
<evidence type="ECO:0000256" key="19">
    <source>
        <dbReference type="ARBA" id="ARBA00025291"/>
    </source>
</evidence>
<keyword evidence="7 21" id="KW-0812">Transmembrane</keyword>
<evidence type="ECO:0000256" key="2">
    <source>
        <dbReference type="ARBA" id="ARBA00006764"/>
    </source>
</evidence>
<evidence type="ECO:0000256" key="21">
    <source>
        <dbReference type="RuleBase" id="RU361132"/>
    </source>
</evidence>
<keyword evidence="4 21" id="KW-0894">Sodium channel</keyword>
<dbReference type="InterPro" id="IPR058542">
    <property type="entry name" value="IQ_SCN5A_C"/>
</dbReference>
<comment type="function">
    <text evidence="19">Tetrodotoxin-resistant channel that mediates the voltage-dependent sodium ion permeability of excitable membranes. Assuming opened or closed conformations in response to the voltage difference across the membrane, the protein forms a sodium-selective channel through which sodium ions may pass in accordance with their electrochemical gradient. Plays a role in neuropathic pain mechanisms.</text>
</comment>
<comment type="function">
    <text evidence="21">Mediates the voltage-dependent sodium ion permeability of excitable membranes. Assuming opened or closed conformations in response to the voltage difference across the membrane, the protein forms a sodium-selective channel through which Na(+) ions may pass in accordance with their electrochemical gradient.</text>
</comment>
<feature type="transmembrane region" description="Helical" evidence="21">
    <location>
        <begin position="1412"/>
        <end position="1431"/>
    </location>
</feature>
<dbReference type="CDD" id="cd13433">
    <property type="entry name" value="Na_channel_gate"/>
    <property type="match status" value="1"/>
</dbReference>
<dbReference type="EMBL" id="JAUNZN010000002">
    <property type="protein sequence ID" value="KAK4827272.1"/>
    <property type="molecule type" value="Genomic_DNA"/>
</dbReference>
<feature type="transmembrane region" description="Helical" evidence="21">
    <location>
        <begin position="816"/>
        <end position="839"/>
    </location>
</feature>
<keyword evidence="11 21" id="KW-1133">Transmembrane helix</keyword>
<feature type="domain" description="Ion transport" evidence="22">
    <location>
        <begin position="1213"/>
        <end position="1484"/>
    </location>
</feature>
<dbReference type="InterPro" id="IPR027359">
    <property type="entry name" value="Volt_channel_dom_sf"/>
</dbReference>
<dbReference type="Pfam" id="PF06512">
    <property type="entry name" value="Na_trans_assoc"/>
    <property type="match status" value="1"/>
</dbReference>
<feature type="transmembrane region" description="Helical" evidence="21">
    <location>
        <begin position="436"/>
        <end position="454"/>
    </location>
</feature>
<feature type="transmembrane region" description="Helical" evidence="21">
    <location>
        <begin position="1534"/>
        <end position="1554"/>
    </location>
</feature>
<feature type="transmembrane region" description="Helical" evidence="21">
    <location>
        <begin position="1336"/>
        <end position="1362"/>
    </location>
</feature>
<evidence type="ECO:0000313" key="26">
    <source>
        <dbReference type="Proteomes" id="UP001333110"/>
    </source>
</evidence>
<feature type="transmembrane region" description="Helical" evidence="21">
    <location>
        <begin position="786"/>
        <end position="804"/>
    </location>
</feature>
<keyword evidence="16" id="KW-0325">Glycoprotein</keyword>
<feature type="domain" description="Sodium ion transport-associated" evidence="23">
    <location>
        <begin position="1016"/>
        <end position="1209"/>
    </location>
</feature>
<feature type="domain" description="Ion transport" evidence="22">
    <location>
        <begin position="353"/>
        <end position="621"/>
    </location>
</feature>
<evidence type="ECO:0000256" key="6">
    <source>
        <dbReference type="ARBA" id="ARBA00022553"/>
    </source>
</evidence>
<dbReference type="SUPFAM" id="SSF81324">
    <property type="entry name" value="Voltage-gated potassium channels"/>
    <property type="match status" value="4"/>
</dbReference>
<evidence type="ECO:0000256" key="20">
    <source>
        <dbReference type="ARBA" id="ARBA00047025"/>
    </source>
</evidence>
<keyword evidence="8" id="KW-0677">Repeat</keyword>
<evidence type="ECO:0000256" key="9">
    <source>
        <dbReference type="ARBA" id="ARBA00022843"/>
    </source>
</evidence>
<protein>
    <recommendedName>
        <fullName evidence="21">Sodium channel protein</fullName>
    </recommendedName>
</protein>
<feature type="domain" description="SCN5A-like C-terminal IQ motif" evidence="24">
    <location>
        <begin position="1895"/>
        <end position="1928"/>
    </location>
</feature>
<feature type="transmembrane region" description="Helical" evidence="21">
    <location>
        <begin position="1254"/>
        <end position="1273"/>
    </location>
</feature>
<feature type="transmembrane region" description="Helical" evidence="21">
    <location>
        <begin position="851"/>
        <end position="871"/>
    </location>
</feature>
<dbReference type="Gene3D" id="1.20.5.1190">
    <property type="entry name" value="iswi atpase"/>
    <property type="match status" value="1"/>
</dbReference>
<evidence type="ECO:0000256" key="1">
    <source>
        <dbReference type="ARBA" id="ARBA00004651"/>
    </source>
</evidence>
<feature type="transmembrane region" description="Helical" evidence="21">
    <location>
        <begin position="1452"/>
        <end position="1475"/>
    </location>
</feature>
<evidence type="ECO:0000259" key="22">
    <source>
        <dbReference type="Pfam" id="PF00520"/>
    </source>
</evidence>
<dbReference type="PANTHER" id="PTHR10037:SF208">
    <property type="entry name" value="SODIUM CHANNEL PROTEIN TYPE 10 SUBUNIT ALPHA"/>
    <property type="match status" value="1"/>
</dbReference>
<evidence type="ECO:0000259" key="24">
    <source>
        <dbReference type="Pfam" id="PF24609"/>
    </source>
</evidence>
<dbReference type="InterPro" id="IPR001696">
    <property type="entry name" value="Na_channel_asu"/>
</dbReference>
<keyword evidence="3 21" id="KW-0813">Transport</keyword>
<evidence type="ECO:0000256" key="3">
    <source>
        <dbReference type="ARBA" id="ARBA00022448"/>
    </source>
</evidence>
<accession>A0AAN7P5Y4</accession>
<dbReference type="InterPro" id="IPR005821">
    <property type="entry name" value="Ion_trans_dom"/>
</dbReference>
<feature type="transmembrane region" description="Helical" evidence="21">
    <location>
        <begin position="1279"/>
        <end position="1297"/>
    </location>
</feature>
<dbReference type="Gene3D" id="1.10.238.10">
    <property type="entry name" value="EF-hand"/>
    <property type="match status" value="1"/>
</dbReference>
<dbReference type="Gene3D" id="1.20.120.350">
    <property type="entry name" value="Voltage-gated potassium channels. Chain C"/>
    <property type="match status" value="4"/>
</dbReference>
<feature type="transmembrane region" description="Helical" evidence="21">
    <location>
        <begin position="363"/>
        <end position="385"/>
    </location>
</feature>
<evidence type="ECO:0000256" key="13">
    <source>
        <dbReference type="ARBA" id="ARBA00023065"/>
    </source>
</evidence>
<feature type="transmembrane region" description="Helical" evidence="21">
    <location>
        <begin position="1750"/>
        <end position="1773"/>
    </location>
</feature>
<feature type="transmembrane region" description="Helical" evidence="21">
    <location>
        <begin position="460"/>
        <end position="480"/>
    </location>
</feature>
<keyword evidence="26" id="KW-1185">Reference proteome</keyword>
<dbReference type="InterPro" id="IPR043203">
    <property type="entry name" value="VGCC_Ca_Na"/>
</dbReference>
<feature type="transmembrane region" description="Helical" evidence="21">
    <location>
        <begin position="1648"/>
        <end position="1676"/>
    </location>
</feature>
<dbReference type="Pfam" id="PF00520">
    <property type="entry name" value="Ion_trans"/>
    <property type="match status" value="4"/>
</dbReference>
<dbReference type="Pfam" id="PF24609">
    <property type="entry name" value="IQ_SCN5A_C"/>
    <property type="match status" value="1"/>
</dbReference>
<dbReference type="PRINTS" id="PR00170">
    <property type="entry name" value="NACHANNEL"/>
</dbReference>
<name>A0AAN7P5Y4_MYCAM</name>
<feature type="domain" description="Ion transport" evidence="22">
    <location>
        <begin position="1532"/>
        <end position="1783"/>
    </location>
</feature>
<feature type="transmembrane region" description="Helical" evidence="21">
    <location>
        <begin position="892"/>
        <end position="917"/>
    </location>
</feature>
<evidence type="ECO:0000256" key="17">
    <source>
        <dbReference type="ARBA" id="ARBA00023201"/>
    </source>
</evidence>
<evidence type="ECO:0000256" key="16">
    <source>
        <dbReference type="ARBA" id="ARBA00023180"/>
    </source>
</evidence>
<comment type="caution">
    <text evidence="25">The sequence shown here is derived from an EMBL/GenBank/DDBJ whole genome shotgun (WGS) entry which is preliminary data.</text>
</comment>
<comment type="caution">
    <text evidence="21">Lacks conserved residue(s) required for the propagation of feature annotation.</text>
</comment>
<dbReference type="FunFam" id="1.10.287.70:FF:000049">
    <property type="entry name" value="Voltage-dependent sodium channel 2"/>
    <property type="match status" value="1"/>
</dbReference>
<feature type="transmembrane region" description="Helical" evidence="21">
    <location>
        <begin position="1215"/>
        <end position="1233"/>
    </location>
</feature>
<dbReference type="Gene3D" id="1.10.287.70">
    <property type="match status" value="4"/>
</dbReference>
<dbReference type="FunFam" id="1.20.5.1190:FF:000001">
    <property type="entry name" value="Sodium channel protein"/>
    <property type="match status" value="1"/>
</dbReference>
<dbReference type="GO" id="GO:0001518">
    <property type="term" value="C:voltage-gated sodium channel complex"/>
    <property type="evidence" value="ECO:0007669"/>
    <property type="project" value="UniProtKB-UniRule"/>
</dbReference>
<dbReference type="InterPro" id="IPR044564">
    <property type="entry name" value="Na_chnl_inactivation_gate"/>
</dbReference>
<dbReference type="FunFam" id="1.10.287.70:FF:000001">
    <property type="entry name" value="Sodium channel protein"/>
    <property type="match status" value="1"/>
</dbReference>
<dbReference type="SMART" id="SM00015">
    <property type="entry name" value="IQ"/>
    <property type="match status" value="1"/>
</dbReference>
<keyword evidence="10 21" id="KW-0851">Voltage-gated channel</keyword>
<dbReference type="FunFam" id="1.20.120.350:FF:000065">
    <property type="entry name" value="Sodium channel protein"/>
    <property type="match status" value="1"/>
</dbReference>
<evidence type="ECO:0000256" key="4">
    <source>
        <dbReference type="ARBA" id="ARBA00022461"/>
    </source>
</evidence>
<evidence type="ECO:0000256" key="5">
    <source>
        <dbReference type="ARBA" id="ARBA00022475"/>
    </source>
</evidence>
<dbReference type="GO" id="GO:0086010">
    <property type="term" value="P:membrane depolarization during action potential"/>
    <property type="evidence" value="ECO:0007669"/>
    <property type="project" value="TreeGrafter"/>
</dbReference>
<sequence>MKKMQQKKYFQIQVLTGNIQWVAIDKGLVLLYILGCIKHSITSQSKEVIIPLYSALVWPRLEHCVQFWAPPFQKEVKVSECIQRRATKLEKGLEGMSCEERLRAWGLCGLEKRRLRGDLIALHSFLRRRGEGGGDLFSLVSSDRTRGNGSKLGQGRVRLDVRKHFFTERVVKHWSRLPREAVDAPSLSVFKRRLDNALTSSTENKHMEGKMDPVFWPSGANSFRRFTPESLAAIEERIAKKKKQQAKVKRENKDQGVEDKLTPQLDLKTCKKLPSLYGDLPVELIGEPLEDLDPYYSDHKTFMVINKRRTIFRFTATPALCIVGPFNPVRKAAIKILIHSYPFIGFSYFSFKRHCTIFCHSVPLFILMYLFTGIYTGEILIKILARGFVWNEFTFLRDPWNCLDLVVTVVMYVTMCKSTAKVSALRTFRVLRTLKAISVIPGLKVIVNSLIESVKKLTDVLILTVFCLSIFALIGLQLFMGNLKSKCVLSNTTYNDTLCKDAKIYVPNDEDICYRIDKYEILLCGFSSDPNKECPENYSCQRAGKNPDFGYTSFDHFGWAFLSLFRLMTQDYWERLYRQTIRTSGKNYILFFLGVIFLCSFYLFNLILAVVTMAYEEQNRATVAETEAKEKLLQDAKQILEKEQMLAAGESNKALAVASEMSVADLKNSKEKEMKKEKPILRQSLISGDHDKEEHIFHSQPGHCHKKLRQILLSYELSVDSINDPFRRQRLMSAATVITDNLQLQESKLKCPSLWKRFAQKYLIWNCCPLWRVIKEKVKLVILDPFVDLLITVCIIVNTLFMALEHPDMRCNYQQMIFISDKVFTLIFTAEMILKIIALDPYNYFQQKWNIFDSVVVMIGLISFKENLSSFRLLRIFKLAKSWPALNTLMKIILNSVGALGNLTLVLVITVFIFAVVGKQVLGEYYEKYYYKINTSENLRWHMKDFCHSFLIIFRILCGEWIETMWECMEVAGKELCLPIFLLVLVIGNLVVLNLFIALLLSSFSTDSSVGQEETGQMTKCQIAIARIHKGLQSVKDRILDHCGKIMKRSLKTTAKKKTLVKISTKDIEENNYAMTDVRKVIDNNCFDIGYYNTEESSSITRKYEEFLTSHSTCVPIAVAETYTDEGDDDYSVCTEIEYRKQKCDTGSYSDASTVDPVILLEVFSQPKKAHIPKDCFAESCVECFPCCVVDITKFPGRTWWKFRKTCYRIVKHSWFENFIIFMIILSSAALAFEDIHLQERKKVKMLLEYADKIFTYIFLMEMLLKWVAYGLHGYFTNAWCWLDFIIVCLSFVSWGLNTVSKDTSPCSSGSALKSLRTLRALRPLRALSRFEGIKVVVNALLGAIPSILNVLLVCIVFWLLFNITGVKLLGKKFSKCTLEKGNITLIDNKHNCTSYNGTWTNNDVNFDNVGMGYLALLQVATFKGWMDIMYAAVDSRKIDEQPKFEAFLAMYMYFVIFIIFGSFFMLNLFIGVVISNFNQQRKKISGKDLFLTEEQKKYYNALKKLGSKKPQKPIPRPLNVFQGLLFDIVSHKAFDITVVMFICLNMVVMMAENNQNNIRDVLNKINFFFVAVFTGECVIKILALRHYFFTSGWNIFDLAVVVLSLVSIGLSEGFRTSFSPTLLRIFRLARIGRILRLIRKAKGIRTLLFALLMSLPALFNIGLLLFLVMFIYAIVGMTNFACLGWEGGIDDLFNFQTFDSSILCLFQITTSAGWDGLLVPLLKGSNSCAPNLNLTGEQKKNCTNKEVGILFFVSYVIISFLIVVNMYIAVILENFSVATEESTDPLCEDDFDMFYETWGKFDPQATQFIEYSALSDFADALAEPLRIPKPNKIQLISMDLPIVSGDKIHCLDILLAFTKRVLGESGHLDGLELHMEEKFMAANPSKLSYKPITTTLKRKQEEVSALIIQRAFRRYLMQRSFKNKAFLYRHKHCNSAVFEEETHEKESLIASMLNENNGRKLDKSRTTSSISLPLFYDGIAETDSDNMDT</sequence>
<dbReference type="PROSITE" id="PS50096">
    <property type="entry name" value="IQ"/>
    <property type="match status" value="1"/>
</dbReference>
<dbReference type="PANTHER" id="PTHR10037">
    <property type="entry name" value="VOLTAGE-GATED CATION CHANNEL CALCIUM AND SODIUM"/>
    <property type="match status" value="1"/>
</dbReference>
<feature type="transmembrane region" description="Helical" evidence="21">
    <location>
        <begin position="1566"/>
        <end position="1589"/>
    </location>
</feature>
<feature type="domain" description="Ion transport" evidence="22">
    <location>
        <begin position="785"/>
        <end position="1007"/>
    </location>
</feature>
<comment type="subunit">
    <text evidence="20">The channel consists of an ion conducting pore forming alpha-subunit regulated by one or more associated auxiliary subunits SCN1B, SCN2B and SCN3B; electrophysiological properties may vary depending on the type of the associated beta subunits. Found in a number of complexes with PRX, DYNLT1 and PDZD2. Interacts with proteins such as FSTL1, PRX, DYNLT1, PDZD2, S100A10 and many others. Interacts with NEDD4 and NEDD4L.</text>
</comment>
<keyword evidence="9" id="KW-0832">Ubl conjugation</keyword>
<evidence type="ECO:0000256" key="7">
    <source>
        <dbReference type="ARBA" id="ARBA00022692"/>
    </source>
</evidence>
<keyword evidence="14 21" id="KW-0472">Membrane</keyword>
<evidence type="ECO:0000259" key="23">
    <source>
        <dbReference type="Pfam" id="PF06512"/>
    </source>
</evidence>
<feature type="transmembrane region" description="Helical" evidence="21">
    <location>
        <begin position="405"/>
        <end position="424"/>
    </location>
</feature>
<evidence type="ECO:0000256" key="15">
    <source>
        <dbReference type="ARBA" id="ARBA00023157"/>
    </source>
</evidence>
<evidence type="ECO:0000256" key="18">
    <source>
        <dbReference type="ARBA" id="ARBA00023303"/>
    </source>
</evidence>
<dbReference type="FunFam" id="1.10.287.70:FF:000156">
    <property type="entry name" value="Voltage-gated sodium channel Nav2.1"/>
    <property type="match status" value="1"/>
</dbReference>
<evidence type="ECO:0000256" key="12">
    <source>
        <dbReference type="ARBA" id="ARBA00023053"/>
    </source>
</evidence>
<comment type="subcellular location">
    <subcellularLocation>
        <location evidence="1 21">Cell membrane</location>
        <topology evidence="1 21">Multi-pass membrane protein</topology>
    </subcellularLocation>
</comment>
<keyword evidence="12 21" id="KW-0915">Sodium</keyword>
<keyword evidence="13 21" id="KW-0406">Ion transport</keyword>
<keyword evidence="17 21" id="KW-0739">Sodium transport</keyword>
<evidence type="ECO:0000256" key="14">
    <source>
        <dbReference type="ARBA" id="ARBA00023136"/>
    </source>
</evidence>
<dbReference type="FunFam" id="1.20.120.350:FF:000068">
    <property type="entry name" value="Sodium channel protein"/>
    <property type="match status" value="1"/>
</dbReference>
<dbReference type="FunFam" id="1.20.120.350:FF:000003">
    <property type="entry name" value="Voltage-dependent sodium channel"/>
    <property type="match status" value="1"/>
</dbReference>
<reference evidence="25 26" key="1">
    <citation type="journal article" date="2023" name="J. Hered.">
        <title>Chromosome-level genome of the wood stork (Mycteria americana) provides insight into avian chromosome evolution.</title>
        <authorList>
            <person name="Flamio R. Jr."/>
            <person name="Ramstad K.M."/>
        </authorList>
    </citation>
    <scope>NUCLEOTIDE SEQUENCE [LARGE SCALE GENOMIC DNA]</scope>
    <source>
        <strain evidence="25">JAX WOST 10</strain>
    </source>
</reference>
<dbReference type="GO" id="GO:0019228">
    <property type="term" value="P:neuronal action potential"/>
    <property type="evidence" value="ECO:0007669"/>
    <property type="project" value="TreeGrafter"/>
</dbReference>
<evidence type="ECO:0000256" key="11">
    <source>
        <dbReference type="ARBA" id="ARBA00022989"/>
    </source>
</evidence>
<dbReference type="Proteomes" id="UP001333110">
    <property type="component" value="Unassembled WGS sequence"/>
</dbReference>
<comment type="similarity">
    <text evidence="2">Belongs to the sodium channel (TC 1.A.1.10) family. Nav1.8/SCN10A subfamily.</text>
</comment>
<evidence type="ECO:0000313" key="25">
    <source>
        <dbReference type="EMBL" id="KAK4827272.1"/>
    </source>
</evidence>
<evidence type="ECO:0000256" key="10">
    <source>
        <dbReference type="ARBA" id="ARBA00022882"/>
    </source>
</evidence>
<dbReference type="FunFam" id="1.10.238.10:FF:000002">
    <property type="entry name" value="Sodium channel protein"/>
    <property type="match status" value="1"/>
</dbReference>